<evidence type="ECO:0000256" key="1">
    <source>
        <dbReference type="SAM" id="SignalP"/>
    </source>
</evidence>
<reference evidence="2" key="1">
    <citation type="submission" date="2021-06" db="EMBL/GenBank/DDBJ databases">
        <title>Comparative genomics, transcriptomics and evolutionary studies reveal genomic signatures of adaptation to plant cell wall in hemibiotrophic fungi.</title>
        <authorList>
            <consortium name="DOE Joint Genome Institute"/>
            <person name="Baroncelli R."/>
            <person name="Diaz J.F."/>
            <person name="Benocci T."/>
            <person name="Peng M."/>
            <person name="Battaglia E."/>
            <person name="Haridas S."/>
            <person name="Andreopoulos W."/>
            <person name="Labutti K."/>
            <person name="Pangilinan J."/>
            <person name="Floch G.L."/>
            <person name="Makela M.R."/>
            <person name="Henrissat B."/>
            <person name="Grigoriev I.V."/>
            <person name="Crouch J.A."/>
            <person name="De Vries R.P."/>
            <person name="Sukno S.A."/>
            <person name="Thon M.R."/>
        </authorList>
    </citation>
    <scope>NUCLEOTIDE SEQUENCE</scope>
    <source>
        <strain evidence="2">CBS 125086</strain>
    </source>
</reference>
<feature type="signal peptide" evidence="1">
    <location>
        <begin position="1"/>
        <end position="20"/>
    </location>
</feature>
<dbReference type="RefSeq" id="XP_060412758.1">
    <property type="nucleotide sequence ID" value="XM_060561256.1"/>
</dbReference>
<gene>
    <name evidence="2" type="ORF">LY79DRAFT_591247</name>
</gene>
<feature type="chain" id="PRO_5042160924" evidence="1">
    <location>
        <begin position="21"/>
        <end position="132"/>
    </location>
</feature>
<dbReference type="GeneID" id="85445496"/>
<keyword evidence="1" id="KW-0732">Signal</keyword>
<proteinExistence type="predicted"/>
<name>A0AAD8PWG5_9PEZI</name>
<dbReference type="AlphaFoldDB" id="A0AAD8PWG5"/>
<dbReference type="EMBL" id="JAHLJV010000041">
    <property type="protein sequence ID" value="KAK1585762.1"/>
    <property type="molecule type" value="Genomic_DNA"/>
</dbReference>
<protein>
    <submittedName>
        <fullName evidence="2">Uncharacterized protein</fullName>
    </submittedName>
</protein>
<dbReference type="Proteomes" id="UP001230504">
    <property type="component" value="Unassembled WGS sequence"/>
</dbReference>
<evidence type="ECO:0000313" key="2">
    <source>
        <dbReference type="EMBL" id="KAK1585762.1"/>
    </source>
</evidence>
<accession>A0AAD8PWG5</accession>
<sequence length="132" mass="13702">MLGRILLTLEGVMLLFGVLADWNETPIHSPRWPPHASNASTQTAKDSLRTAGFLGPIYWEADWASLLCPGTSGLDLEFGGPGASECVGGDTGTGVPCCGPVGTQPEGGTEREGTRALSRIGTGGCFVRLQAT</sequence>
<evidence type="ECO:0000313" key="3">
    <source>
        <dbReference type="Proteomes" id="UP001230504"/>
    </source>
</evidence>
<keyword evidence="3" id="KW-1185">Reference proteome</keyword>
<organism evidence="2 3">
    <name type="scientific">Colletotrichum navitas</name>
    <dbReference type="NCBI Taxonomy" id="681940"/>
    <lineage>
        <taxon>Eukaryota</taxon>
        <taxon>Fungi</taxon>
        <taxon>Dikarya</taxon>
        <taxon>Ascomycota</taxon>
        <taxon>Pezizomycotina</taxon>
        <taxon>Sordariomycetes</taxon>
        <taxon>Hypocreomycetidae</taxon>
        <taxon>Glomerellales</taxon>
        <taxon>Glomerellaceae</taxon>
        <taxon>Colletotrichum</taxon>
        <taxon>Colletotrichum graminicola species complex</taxon>
    </lineage>
</organism>
<comment type="caution">
    <text evidence="2">The sequence shown here is derived from an EMBL/GenBank/DDBJ whole genome shotgun (WGS) entry which is preliminary data.</text>
</comment>